<name>A0A644ZLV9_9ZZZZ</name>
<reference evidence="1" key="1">
    <citation type="submission" date="2019-08" db="EMBL/GenBank/DDBJ databases">
        <authorList>
            <person name="Kucharzyk K."/>
            <person name="Murdoch R.W."/>
            <person name="Higgins S."/>
            <person name="Loffler F."/>
        </authorList>
    </citation>
    <scope>NUCLEOTIDE SEQUENCE</scope>
</reference>
<organism evidence="1">
    <name type="scientific">bioreactor metagenome</name>
    <dbReference type="NCBI Taxonomy" id="1076179"/>
    <lineage>
        <taxon>unclassified sequences</taxon>
        <taxon>metagenomes</taxon>
        <taxon>ecological metagenomes</taxon>
    </lineage>
</organism>
<proteinExistence type="predicted"/>
<gene>
    <name evidence="1" type="ORF">SDC9_88560</name>
</gene>
<accession>A0A644ZLV9</accession>
<comment type="caution">
    <text evidence="1">The sequence shown here is derived from an EMBL/GenBank/DDBJ whole genome shotgun (WGS) entry which is preliminary data.</text>
</comment>
<dbReference type="AlphaFoldDB" id="A0A644ZLV9"/>
<dbReference type="EMBL" id="VSSQ01009531">
    <property type="protein sequence ID" value="MPM41900.1"/>
    <property type="molecule type" value="Genomic_DNA"/>
</dbReference>
<protein>
    <submittedName>
        <fullName evidence="1">Uncharacterized protein</fullName>
    </submittedName>
</protein>
<evidence type="ECO:0000313" key="1">
    <source>
        <dbReference type="EMBL" id="MPM41900.1"/>
    </source>
</evidence>
<sequence>MIKVGDTLMAKPEFASRDETGAKKAMQGTVIFVHPQRRFCTLEFIGARGAKIRESFYIHQERITA</sequence>